<accession>A0A7K4MRA4</accession>
<dbReference type="EMBL" id="JACASV010000117">
    <property type="protein sequence ID" value="NWJ44118.1"/>
    <property type="molecule type" value="Genomic_DNA"/>
</dbReference>
<proteinExistence type="predicted"/>
<evidence type="ECO:0000313" key="1">
    <source>
        <dbReference type="EMBL" id="NWJ44118.1"/>
    </source>
</evidence>
<sequence length="723" mass="73798">MTTGENAGDWGTKTNTNLKIIEQLASGYIEKSIAGSAQTTTLSVSDGSVDAELAHRIIKFTGTITGNQVVTIPLDVQQMYVLVNGTSGAYTVQFKYVSGSGSSLTWATTDKGTKIVYATADDGTNPNLVDSGIGSTGTYDLDGGELTLDADSDTSITASTDDQIDIEIAGADDFTFTANAFNVLTGSHATFADSANAKFGTGNDMLLYHDGTNSYITNAQGALKIATETSGIALTIGHTTSETTVADNLTVTGTLTGTLATAAQGSVTSLGTLTTLTVDNVIVNGTTIGHTSDTDLLTLTSAVLTVAGELDAATLDISGNADIDGTTNLDAVDIDGAVQLDSTFTVGADDQGYDIKFFGDTASAYMLWDTSADDLVLAGAAGIDLAGDIDVDGTANLDAVDIDGAVQIDNTVTVGVNGTGYDVKFFGDTSGAYMLWDESTDDLVLAGAAKLYLYDAAGGEYLSSSGSALTIASGGKAWELPTSDGSSNQVLKTDGSGNLDWVTSTGTITALNNATANELTTVASTTTELDAEANLTFTGSALTCIATITTGVDGTGHDVKFFGDTAGSFLLWDQSDDALELTDSSPIKIGDGGDMTLYHDGTYSFVTNATGALKVATETSGIVVTIGHTTSETTVADNLTITGTTVGTTFDVNGTADAIILDADADTTISSPTDDQIDFEIAGADDFTMTANTFTILAGSTIVNSGTMSPDISSTGKALVMGF</sequence>
<comment type="caution">
    <text evidence="1">The sequence shown here is derived from an EMBL/GenBank/DDBJ whole genome shotgun (WGS) entry which is preliminary data.</text>
</comment>
<evidence type="ECO:0000313" key="2">
    <source>
        <dbReference type="Proteomes" id="UP000523105"/>
    </source>
</evidence>
<gene>
    <name evidence="1" type="ORF">HX837_07980</name>
</gene>
<reference evidence="1 2" key="1">
    <citation type="journal article" date="2019" name="Environ. Microbiol.">
        <title>Genomics insights into ecotype formation of ammonia-oxidizing archaea in the deep ocean.</title>
        <authorList>
            <person name="Wang Y."/>
            <person name="Huang J.M."/>
            <person name="Cui G.J."/>
            <person name="Nunoura T."/>
            <person name="Takaki Y."/>
            <person name="Li W.L."/>
            <person name="Li J."/>
            <person name="Gao Z.M."/>
            <person name="Takai K."/>
            <person name="Zhang A.Q."/>
            <person name="Stepanauskas R."/>
        </authorList>
    </citation>
    <scope>NUCLEOTIDE SEQUENCE [LARGE SCALE GENOMIC DNA]</scope>
    <source>
        <strain evidence="1 2">L15b</strain>
    </source>
</reference>
<organism evidence="1 2">
    <name type="scientific">Marine Group I thaumarchaeote</name>
    <dbReference type="NCBI Taxonomy" id="2511932"/>
    <lineage>
        <taxon>Archaea</taxon>
        <taxon>Nitrososphaerota</taxon>
        <taxon>Marine Group I</taxon>
    </lineage>
</organism>
<dbReference type="Proteomes" id="UP000523105">
    <property type="component" value="Unassembled WGS sequence"/>
</dbReference>
<protein>
    <submittedName>
        <fullName evidence="1">Uncharacterized protein</fullName>
    </submittedName>
</protein>
<name>A0A7K4MRA4_9ARCH</name>
<dbReference type="AlphaFoldDB" id="A0A7K4MRA4"/>